<dbReference type="GO" id="GO:0046872">
    <property type="term" value="F:metal ion binding"/>
    <property type="evidence" value="ECO:0007669"/>
    <property type="project" value="UniProtKB-KW"/>
</dbReference>
<reference evidence="12 13" key="1">
    <citation type="submission" date="2018-08" db="EMBL/GenBank/DDBJ databases">
        <title>Genomic Encyclopedia of Archaeal and Bacterial Type Strains, Phase II (KMG-II): from individual species to whole genera.</title>
        <authorList>
            <person name="Goeker M."/>
        </authorList>
    </citation>
    <scope>NUCLEOTIDE SEQUENCE [LARGE SCALE GENOMIC DNA]</scope>
    <source>
        <strain evidence="12 13">DSM 5002</strain>
    </source>
</reference>
<evidence type="ECO:0000256" key="5">
    <source>
        <dbReference type="ARBA" id="ARBA00012982"/>
    </source>
</evidence>
<dbReference type="Gene3D" id="3.30.479.10">
    <property type="entry name" value="6-pyruvoyl tetrahydropterin synthase/QueD"/>
    <property type="match status" value="1"/>
</dbReference>
<evidence type="ECO:0000313" key="13">
    <source>
        <dbReference type="Proteomes" id="UP000266273"/>
    </source>
</evidence>
<evidence type="ECO:0000313" key="12">
    <source>
        <dbReference type="EMBL" id="RIA55021.1"/>
    </source>
</evidence>
<accession>A0A397Q9U9</accession>
<dbReference type="InterPro" id="IPR038418">
    <property type="entry name" value="6-PTP_synth/QueD_sf"/>
</dbReference>
<dbReference type="Pfam" id="PF01242">
    <property type="entry name" value="PTPS"/>
    <property type="match status" value="1"/>
</dbReference>
<evidence type="ECO:0000256" key="2">
    <source>
        <dbReference type="ARBA" id="ARBA00002285"/>
    </source>
</evidence>
<dbReference type="Proteomes" id="UP000266273">
    <property type="component" value="Unassembled WGS sequence"/>
</dbReference>
<evidence type="ECO:0000256" key="6">
    <source>
        <dbReference type="ARBA" id="ARBA00018141"/>
    </source>
</evidence>
<organism evidence="12 13">
    <name type="scientific">Dichotomicrobium thermohalophilum</name>
    <dbReference type="NCBI Taxonomy" id="933063"/>
    <lineage>
        <taxon>Bacteria</taxon>
        <taxon>Pseudomonadati</taxon>
        <taxon>Pseudomonadota</taxon>
        <taxon>Alphaproteobacteria</taxon>
        <taxon>Hyphomicrobiales</taxon>
        <taxon>Hyphomicrobiaceae</taxon>
        <taxon>Dichotomicrobium</taxon>
    </lineage>
</organism>
<dbReference type="OrthoDB" id="9787853at2"/>
<keyword evidence="7" id="KW-0479">Metal-binding</keyword>
<dbReference type="EC" id="4.1.2.50" evidence="5"/>
<proteinExistence type="inferred from homology"/>
<dbReference type="UniPathway" id="UPA00391"/>
<evidence type="ECO:0000256" key="7">
    <source>
        <dbReference type="ARBA" id="ARBA00022723"/>
    </source>
</evidence>
<gene>
    <name evidence="12" type="ORF">BXY53_0071</name>
</gene>
<evidence type="ECO:0000256" key="9">
    <source>
        <dbReference type="ARBA" id="ARBA00023239"/>
    </source>
</evidence>
<dbReference type="AlphaFoldDB" id="A0A397Q9U9"/>
<evidence type="ECO:0000256" key="8">
    <source>
        <dbReference type="ARBA" id="ARBA00022833"/>
    </source>
</evidence>
<dbReference type="EMBL" id="QXDF01000001">
    <property type="protein sequence ID" value="RIA55021.1"/>
    <property type="molecule type" value="Genomic_DNA"/>
</dbReference>
<dbReference type="GO" id="GO:0070497">
    <property type="term" value="F:6-carboxytetrahydropterin synthase activity"/>
    <property type="evidence" value="ECO:0007669"/>
    <property type="project" value="UniProtKB-EC"/>
</dbReference>
<dbReference type="PANTHER" id="PTHR12589">
    <property type="entry name" value="PYRUVOYL TETRAHYDROBIOPTERIN SYNTHASE"/>
    <property type="match status" value="1"/>
</dbReference>
<sequence length="134" mass="14884">MYSVEVSDHIMIAHSLKKEFFGPAQNLHGATFVITVAFFRQTLTENNVVVDIGRALDVLNEVLSPLRYANLDEKPEFAGQLTTTEFLCRHIFDQFALAVRDGRLGDGAEGLERIRVTLQETPNAAATYEGRVGT</sequence>
<evidence type="ECO:0000256" key="4">
    <source>
        <dbReference type="ARBA" id="ARBA00008900"/>
    </source>
</evidence>
<comment type="pathway">
    <text evidence="3">Purine metabolism; 7-cyano-7-deazaguanine biosynthesis.</text>
</comment>
<dbReference type="SUPFAM" id="SSF55620">
    <property type="entry name" value="Tetrahydrobiopterin biosynthesis enzymes-like"/>
    <property type="match status" value="1"/>
</dbReference>
<name>A0A397Q9U9_9HYPH</name>
<evidence type="ECO:0000256" key="1">
    <source>
        <dbReference type="ARBA" id="ARBA00001947"/>
    </source>
</evidence>
<keyword evidence="13" id="KW-1185">Reference proteome</keyword>
<keyword evidence="8" id="KW-0862">Zinc</keyword>
<keyword evidence="9" id="KW-0456">Lyase</keyword>
<dbReference type="RefSeq" id="WP_119059981.1">
    <property type="nucleotide sequence ID" value="NZ_QXDF01000001.1"/>
</dbReference>
<comment type="function">
    <text evidence="2">Catalyzes the conversion of 7,8-dihydroneopterin triphosphate (H2NTP) to 6-carboxy-5,6,7,8-tetrahydropterin (CPH4) and acetaldehyde.</text>
</comment>
<comment type="cofactor">
    <cofactor evidence="1">
        <name>Zn(2+)</name>
        <dbReference type="ChEBI" id="CHEBI:29105"/>
    </cofactor>
</comment>
<protein>
    <recommendedName>
        <fullName evidence="6">6-carboxy-5,6,7,8-tetrahydropterin synthase</fullName>
        <ecNumber evidence="5">4.1.2.50</ecNumber>
    </recommendedName>
    <alternativeName>
        <fullName evidence="10">Queuosine biosynthesis protein QueD</fullName>
    </alternativeName>
</protein>
<dbReference type="InterPro" id="IPR007115">
    <property type="entry name" value="6-PTP_synth/QueD"/>
</dbReference>
<comment type="caution">
    <text evidence="12">The sequence shown here is derived from an EMBL/GenBank/DDBJ whole genome shotgun (WGS) entry which is preliminary data.</text>
</comment>
<evidence type="ECO:0000256" key="3">
    <source>
        <dbReference type="ARBA" id="ARBA00005061"/>
    </source>
</evidence>
<evidence type="ECO:0000256" key="11">
    <source>
        <dbReference type="ARBA" id="ARBA00048807"/>
    </source>
</evidence>
<comment type="similarity">
    <text evidence="4">Belongs to the PTPS family. QueD subfamily.</text>
</comment>
<evidence type="ECO:0000256" key="10">
    <source>
        <dbReference type="ARBA" id="ARBA00031449"/>
    </source>
</evidence>
<comment type="catalytic activity">
    <reaction evidence="11">
        <text>7,8-dihydroneopterin 3'-triphosphate + H2O = 6-carboxy-5,6,7,8-tetrahydropterin + triphosphate + acetaldehyde + 2 H(+)</text>
        <dbReference type="Rhea" id="RHEA:27966"/>
        <dbReference type="ChEBI" id="CHEBI:15343"/>
        <dbReference type="ChEBI" id="CHEBI:15377"/>
        <dbReference type="ChEBI" id="CHEBI:15378"/>
        <dbReference type="ChEBI" id="CHEBI:18036"/>
        <dbReference type="ChEBI" id="CHEBI:58462"/>
        <dbReference type="ChEBI" id="CHEBI:61032"/>
        <dbReference type="EC" id="4.1.2.50"/>
    </reaction>
</comment>
<dbReference type="PANTHER" id="PTHR12589:SF7">
    <property type="entry name" value="6-PYRUVOYL TETRAHYDROBIOPTERIN SYNTHASE"/>
    <property type="match status" value="1"/>
</dbReference>